<keyword evidence="2" id="KW-1185">Reference proteome</keyword>
<organism evidence="1 2">
    <name type="scientific">Nephila pilipes</name>
    <name type="common">Giant wood spider</name>
    <name type="synonym">Nephila maculata</name>
    <dbReference type="NCBI Taxonomy" id="299642"/>
    <lineage>
        <taxon>Eukaryota</taxon>
        <taxon>Metazoa</taxon>
        <taxon>Ecdysozoa</taxon>
        <taxon>Arthropoda</taxon>
        <taxon>Chelicerata</taxon>
        <taxon>Arachnida</taxon>
        <taxon>Araneae</taxon>
        <taxon>Araneomorphae</taxon>
        <taxon>Entelegynae</taxon>
        <taxon>Araneoidea</taxon>
        <taxon>Nephilidae</taxon>
        <taxon>Nephila</taxon>
    </lineage>
</organism>
<gene>
    <name evidence="1" type="ORF">NPIL_694051</name>
</gene>
<evidence type="ECO:0000313" key="1">
    <source>
        <dbReference type="EMBL" id="GFT57017.1"/>
    </source>
</evidence>
<dbReference type="EMBL" id="BMAW01066880">
    <property type="protein sequence ID" value="GFT57017.1"/>
    <property type="molecule type" value="Genomic_DNA"/>
</dbReference>
<accession>A0A8X6TWC0</accession>
<proteinExistence type="predicted"/>
<evidence type="ECO:0000313" key="2">
    <source>
        <dbReference type="Proteomes" id="UP000887013"/>
    </source>
</evidence>
<name>A0A8X6TWC0_NEPPI</name>
<protein>
    <submittedName>
        <fullName evidence="1">Uncharacterized protein</fullName>
    </submittedName>
</protein>
<comment type="caution">
    <text evidence="1">The sequence shown here is derived from an EMBL/GenBank/DDBJ whole genome shotgun (WGS) entry which is preliminary data.</text>
</comment>
<dbReference type="AlphaFoldDB" id="A0A8X6TWC0"/>
<reference evidence="1" key="1">
    <citation type="submission" date="2020-08" db="EMBL/GenBank/DDBJ databases">
        <title>Multicomponent nature underlies the extraordinary mechanical properties of spider dragline silk.</title>
        <authorList>
            <person name="Kono N."/>
            <person name="Nakamura H."/>
            <person name="Mori M."/>
            <person name="Yoshida Y."/>
            <person name="Ohtoshi R."/>
            <person name="Malay A.D."/>
            <person name="Moran D.A.P."/>
            <person name="Tomita M."/>
            <person name="Numata K."/>
            <person name="Arakawa K."/>
        </authorList>
    </citation>
    <scope>NUCLEOTIDE SEQUENCE</scope>
</reference>
<dbReference type="Proteomes" id="UP000887013">
    <property type="component" value="Unassembled WGS sequence"/>
</dbReference>
<sequence>MYPLILWYDDGILWYLRADPMIVSWIFSRSLDNLTGPGKGRNHSLNSSLGADADRFGPNSISRIDVYWQEVPDSEAGMPLQQLVIQILASVLL</sequence>